<reference evidence="17" key="1">
    <citation type="submission" date="2017-09" db="EMBL/GenBank/DDBJ databases">
        <title>Depth-based differentiation of microbial function through sediment-hosted aquifers and enrichment of novel symbionts in the deep terrestrial subsurface.</title>
        <authorList>
            <person name="Probst A.J."/>
            <person name="Ladd B."/>
            <person name="Jarett J.K."/>
            <person name="Geller-Mcgrath D.E."/>
            <person name="Sieber C.M.K."/>
            <person name="Emerson J.B."/>
            <person name="Anantharaman K."/>
            <person name="Thomas B.C."/>
            <person name="Malmstrom R."/>
            <person name="Stieglmeier M."/>
            <person name="Klingl A."/>
            <person name="Woyke T."/>
            <person name="Ryan C.M."/>
            <person name="Banfield J.F."/>
        </authorList>
    </citation>
    <scope>NUCLEOTIDE SEQUENCE [LARGE SCALE GENOMIC DNA]</scope>
</reference>
<dbReference type="PANTHER" id="PTHR43078">
    <property type="entry name" value="UDP-GLUCURONIC ACID DECARBOXYLASE-RELATED"/>
    <property type="match status" value="1"/>
</dbReference>
<comment type="pathway">
    <text evidence="3">Nucleotide-sugar biosynthesis; UDP-alpha-D-xylose biosynthesis; UDP-alpha-D-xylose from UDP-alpha-D-glucuronate: step 1/1.</text>
</comment>
<feature type="domain" description="NAD(P)-binding" evidence="15">
    <location>
        <begin position="5"/>
        <end position="299"/>
    </location>
</feature>
<keyword evidence="11" id="KW-0333">Golgi apparatus</keyword>
<evidence type="ECO:0000256" key="13">
    <source>
        <dbReference type="ARBA" id="ARBA00023180"/>
    </source>
</evidence>
<dbReference type="PANTHER" id="PTHR43078:SF6">
    <property type="entry name" value="UDP-GLUCURONIC ACID DECARBOXYLASE 1"/>
    <property type="match status" value="1"/>
</dbReference>
<protein>
    <recommendedName>
        <fullName evidence="5">UDP-glucuronate decarboxylase</fullName>
        <ecNumber evidence="5">4.1.1.35</ecNumber>
    </recommendedName>
</protein>
<evidence type="ECO:0000256" key="1">
    <source>
        <dbReference type="ARBA" id="ARBA00001911"/>
    </source>
</evidence>
<comment type="cofactor">
    <cofactor evidence="1">
        <name>NAD(+)</name>
        <dbReference type="ChEBI" id="CHEBI:57540"/>
    </cofactor>
</comment>
<dbReference type="Pfam" id="PF16363">
    <property type="entry name" value="GDP_Man_Dehyd"/>
    <property type="match status" value="1"/>
</dbReference>
<keyword evidence="9" id="KW-1133">Transmembrane helix</keyword>
<gene>
    <name evidence="16" type="ORF">COU96_02300</name>
</gene>
<evidence type="ECO:0000256" key="9">
    <source>
        <dbReference type="ARBA" id="ARBA00022989"/>
    </source>
</evidence>
<evidence type="ECO:0000256" key="10">
    <source>
        <dbReference type="ARBA" id="ARBA00023027"/>
    </source>
</evidence>
<dbReference type="GO" id="GO:0005737">
    <property type="term" value="C:cytoplasm"/>
    <property type="evidence" value="ECO:0007669"/>
    <property type="project" value="TreeGrafter"/>
</dbReference>
<evidence type="ECO:0000259" key="15">
    <source>
        <dbReference type="Pfam" id="PF16363"/>
    </source>
</evidence>
<sequence>MKTILVTGCAGFIGSNLCFKLLEKNRVIGVDNFISGQRQNVDDLKKNSRFVFIRQDITKPLTIKKHLDEIWNLACPASPVDYFHYPIETLMTGSIGVKNVLDLALKKKAKFLHTSTSEIYGEPKEHPQKETYWGHVNPIGPRSCYDEGKRFAESLIENYREKYQLDTKIVRIFNTYGPRMRINDGRVISNFITQSLKGKNLTVYGQGFQTRSFCFVDDLVKGLIKMMVSGEHGPINLGNPEEYSVLKLAKKIIKLTKSKSKIVFLPLPKDDPTRRKPDITLAKKKLVWQPKVSLQKGLLETINYFEEVL</sequence>
<evidence type="ECO:0000256" key="8">
    <source>
        <dbReference type="ARBA" id="ARBA00022968"/>
    </source>
</evidence>
<dbReference type="SUPFAM" id="SSF51735">
    <property type="entry name" value="NAD(P)-binding Rossmann-fold domains"/>
    <property type="match status" value="1"/>
</dbReference>
<proteinExistence type="inferred from homology"/>
<dbReference type="GO" id="GO:0042732">
    <property type="term" value="P:D-xylose metabolic process"/>
    <property type="evidence" value="ECO:0007669"/>
    <property type="project" value="InterPro"/>
</dbReference>
<evidence type="ECO:0000256" key="11">
    <source>
        <dbReference type="ARBA" id="ARBA00023034"/>
    </source>
</evidence>
<dbReference type="GO" id="GO:0048040">
    <property type="term" value="F:UDP-glucuronate decarboxylase activity"/>
    <property type="evidence" value="ECO:0007669"/>
    <property type="project" value="UniProtKB-EC"/>
</dbReference>
<dbReference type="Proteomes" id="UP000229500">
    <property type="component" value="Unassembled WGS sequence"/>
</dbReference>
<evidence type="ECO:0000256" key="3">
    <source>
        <dbReference type="ARBA" id="ARBA00005100"/>
    </source>
</evidence>
<keyword evidence="10" id="KW-0520">NAD</keyword>
<keyword evidence="6" id="KW-0812">Transmembrane</keyword>
<keyword evidence="12" id="KW-0472">Membrane</keyword>
<keyword evidence="14" id="KW-0456">Lyase</keyword>
<evidence type="ECO:0000256" key="12">
    <source>
        <dbReference type="ARBA" id="ARBA00023136"/>
    </source>
</evidence>
<dbReference type="GO" id="GO:0070403">
    <property type="term" value="F:NAD+ binding"/>
    <property type="evidence" value="ECO:0007669"/>
    <property type="project" value="InterPro"/>
</dbReference>
<dbReference type="EC" id="4.1.1.35" evidence="5"/>
<dbReference type="GO" id="GO:0033320">
    <property type="term" value="P:UDP-D-xylose biosynthetic process"/>
    <property type="evidence" value="ECO:0007669"/>
    <property type="project" value="UniProtKB-UniPathway"/>
</dbReference>
<evidence type="ECO:0000256" key="6">
    <source>
        <dbReference type="ARBA" id="ARBA00022692"/>
    </source>
</evidence>
<comment type="caution">
    <text evidence="16">The sequence shown here is derived from an EMBL/GenBank/DDBJ whole genome shotgun (WGS) entry which is preliminary data.</text>
</comment>
<evidence type="ECO:0000256" key="4">
    <source>
        <dbReference type="ARBA" id="ARBA00007505"/>
    </source>
</evidence>
<evidence type="ECO:0000256" key="5">
    <source>
        <dbReference type="ARBA" id="ARBA00012290"/>
    </source>
</evidence>
<evidence type="ECO:0000256" key="2">
    <source>
        <dbReference type="ARBA" id="ARBA00004447"/>
    </source>
</evidence>
<organism evidence="16 17">
    <name type="scientific">Candidatus Shapirobacteria bacterium CG10_big_fil_rev_8_21_14_0_10_38_14</name>
    <dbReference type="NCBI Taxonomy" id="1974483"/>
    <lineage>
        <taxon>Bacteria</taxon>
        <taxon>Candidatus Shapironibacteriota</taxon>
    </lineage>
</organism>
<evidence type="ECO:0000313" key="17">
    <source>
        <dbReference type="Proteomes" id="UP000229500"/>
    </source>
</evidence>
<dbReference type="EMBL" id="PFEL01000085">
    <property type="protein sequence ID" value="PJE68971.1"/>
    <property type="molecule type" value="Genomic_DNA"/>
</dbReference>
<dbReference type="InterPro" id="IPR036291">
    <property type="entry name" value="NAD(P)-bd_dom_sf"/>
</dbReference>
<evidence type="ECO:0000256" key="14">
    <source>
        <dbReference type="ARBA" id="ARBA00023239"/>
    </source>
</evidence>
<comment type="similarity">
    <text evidence="4">Belongs to the NAD(P)-dependent epimerase/dehydratase family. UDP-glucuronic acid decarboxylase subfamily.</text>
</comment>
<accession>A0A2M8L556</accession>
<name>A0A2M8L556_9BACT</name>
<keyword evidence="13" id="KW-0325">Glycoprotein</keyword>
<keyword evidence="8" id="KW-0735">Signal-anchor</keyword>
<dbReference type="FunFam" id="3.40.50.720:FF:000065">
    <property type="entry name" value="UDP-glucuronic acid decarboxylase 1"/>
    <property type="match status" value="1"/>
</dbReference>
<comment type="subcellular location">
    <subcellularLocation>
        <location evidence="2">Golgi apparatus</location>
        <location evidence="2">Golgi stack membrane</location>
        <topology evidence="2">Single-pass type II membrane protein</topology>
    </subcellularLocation>
</comment>
<dbReference type="AlphaFoldDB" id="A0A2M8L556"/>
<evidence type="ECO:0000313" key="16">
    <source>
        <dbReference type="EMBL" id="PJE68971.1"/>
    </source>
</evidence>
<keyword evidence="7" id="KW-0210">Decarboxylase</keyword>
<dbReference type="CDD" id="cd05230">
    <property type="entry name" value="UGD_SDR_e"/>
    <property type="match status" value="1"/>
</dbReference>
<dbReference type="Gene3D" id="3.40.50.720">
    <property type="entry name" value="NAD(P)-binding Rossmann-like Domain"/>
    <property type="match status" value="1"/>
</dbReference>
<dbReference type="InterPro" id="IPR016040">
    <property type="entry name" value="NAD(P)-bd_dom"/>
</dbReference>
<evidence type="ECO:0000256" key="7">
    <source>
        <dbReference type="ARBA" id="ARBA00022793"/>
    </source>
</evidence>
<dbReference type="InterPro" id="IPR044516">
    <property type="entry name" value="UXS-like"/>
</dbReference>
<dbReference type="UniPathway" id="UPA00796">
    <property type="reaction ID" value="UER00771"/>
</dbReference>